<evidence type="ECO:0000256" key="1">
    <source>
        <dbReference type="SAM" id="MobiDB-lite"/>
    </source>
</evidence>
<dbReference type="Proteomes" id="UP000331127">
    <property type="component" value="Unassembled WGS sequence"/>
</dbReference>
<proteinExistence type="predicted"/>
<dbReference type="EMBL" id="BLAE01000004">
    <property type="protein sequence ID" value="GES06817.1"/>
    <property type="molecule type" value="Genomic_DNA"/>
</dbReference>
<protein>
    <submittedName>
        <fullName evidence="2">Uncharacterized protein</fullName>
    </submittedName>
</protein>
<reference evidence="2 3" key="1">
    <citation type="submission" date="2019-10" db="EMBL/GenBank/DDBJ databases">
        <title>Whole genome shotgun sequence of Acrocarpospora macrocephala NBRC 16266.</title>
        <authorList>
            <person name="Ichikawa N."/>
            <person name="Kimura A."/>
            <person name="Kitahashi Y."/>
            <person name="Komaki H."/>
            <person name="Oguchi A."/>
        </authorList>
    </citation>
    <scope>NUCLEOTIDE SEQUENCE [LARGE SCALE GENOMIC DNA]</scope>
    <source>
        <strain evidence="2 3">NBRC 16266</strain>
    </source>
</reference>
<feature type="compositionally biased region" description="Basic residues" evidence="1">
    <location>
        <begin position="179"/>
        <end position="189"/>
    </location>
</feature>
<evidence type="ECO:0000313" key="2">
    <source>
        <dbReference type="EMBL" id="GES06817.1"/>
    </source>
</evidence>
<accession>A0A5M3WCM9</accession>
<evidence type="ECO:0000313" key="3">
    <source>
        <dbReference type="Proteomes" id="UP000331127"/>
    </source>
</evidence>
<keyword evidence="3" id="KW-1185">Reference proteome</keyword>
<organism evidence="2 3">
    <name type="scientific">Acrocarpospora macrocephala</name>
    <dbReference type="NCBI Taxonomy" id="150177"/>
    <lineage>
        <taxon>Bacteria</taxon>
        <taxon>Bacillati</taxon>
        <taxon>Actinomycetota</taxon>
        <taxon>Actinomycetes</taxon>
        <taxon>Streptosporangiales</taxon>
        <taxon>Streptosporangiaceae</taxon>
        <taxon>Acrocarpospora</taxon>
    </lineage>
</organism>
<comment type="caution">
    <text evidence="2">The sequence shown here is derived from an EMBL/GenBank/DDBJ whole genome shotgun (WGS) entry which is preliminary data.</text>
</comment>
<gene>
    <name evidence="2" type="ORF">Amac_004120</name>
</gene>
<feature type="region of interest" description="Disordered" evidence="1">
    <location>
        <begin position="159"/>
        <end position="189"/>
    </location>
</feature>
<feature type="compositionally biased region" description="Basic and acidic residues" evidence="1">
    <location>
        <begin position="159"/>
        <end position="178"/>
    </location>
</feature>
<dbReference type="AlphaFoldDB" id="A0A5M3WCM9"/>
<sequence>MPIGVIGRVRPCARLKQKYARSPGGPCGMGWSVVIGRAWVSHSVPLASIAHSGVLRRSVMVLDLVPELGQREHLRVGEARRVVLGRDMLDSASGQGSYGHALVTQPPLQDPPVPYDEMVGIDRPRHDGFAEAGAGVDDRFAAAAGHRVGGEHDARHLGLDHLLDDDRQPDRPVVDPVRRPVRHRPVGPQ</sequence>
<name>A0A5M3WCM9_9ACTN</name>